<protein>
    <recommendedName>
        <fullName evidence="1">Methyltransferase type 11 domain-containing protein</fullName>
    </recommendedName>
</protein>
<accession>A0A1F8AY69</accession>
<dbReference type="STRING" id="1802513.A3E46_02275"/>
<reference evidence="2 3" key="1">
    <citation type="journal article" date="2016" name="Nat. Commun.">
        <title>Thousands of microbial genomes shed light on interconnected biogeochemical processes in an aquifer system.</title>
        <authorList>
            <person name="Anantharaman K."/>
            <person name="Brown C.T."/>
            <person name="Hug L.A."/>
            <person name="Sharon I."/>
            <person name="Castelle C.J."/>
            <person name="Probst A.J."/>
            <person name="Thomas B.C."/>
            <person name="Singh A."/>
            <person name="Wilkins M.J."/>
            <person name="Karaoz U."/>
            <person name="Brodie E.L."/>
            <person name="Williams K.H."/>
            <person name="Hubbard S.S."/>
            <person name="Banfield J.F."/>
        </authorList>
    </citation>
    <scope>NUCLEOTIDE SEQUENCE [LARGE SCALE GENOMIC DNA]</scope>
</reference>
<organism evidence="2 3">
    <name type="scientific">Candidatus Woesebacteria bacterium RIFCSPHIGHO2_12_FULL_46_16</name>
    <dbReference type="NCBI Taxonomy" id="1802513"/>
    <lineage>
        <taxon>Bacteria</taxon>
        <taxon>Candidatus Woeseibacteriota</taxon>
    </lineage>
</organism>
<dbReference type="InterPro" id="IPR013216">
    <property type="entry name" value="Methyltransf_11"/>
</dbReference>
<evidence type="ECO:0000313" key="2">
    <source>
        <dbReference type="EMBL" id="OGM56168.1"/>
    </source>
</evidence>
<sequence length="226" mass="26405">MASKISAMEEQLKAKWERGKNNTLRFYRAKLPWKARAFNTELLYLPDYFDKMIGDKKEVTIAEIGAGMFCTIGSLWKTAKVNIYPSDALADEFNQMLKEVGVTPLITVEKQDMLNLTYRDSFFDIVHCANALDHTQNPLRAIKEMYRICKPNGYIYLRHFPNVGERERYSGLHMWNIDKSGDSDCVIWNQNERFMLSKHFDGFITVKKRELDYEPDDMVVSILHKV</sequence>
<dbReference type="Gene3D" id="3.40.50.150">
    <property type="entry name" value="Vaccinia Virus protein VP39"/>
    <property type="match status" value="1"/>
</dbReference>
<dbReference type="Proteomes" id="UP000178313">
    <property type="component" value="Unassembled WGS sequence"/>
</dbReference>
<dbReference type="SUPFAM" id="SSF53335">
    <property type="entry name" value="S-adenosyl-L-methionine-dependent methyltransferases"/>
    <property type="match status" value="1"/>
</dbReference>
<dbReference type="Pfam" id="PF08241">
    <property type="entry name" value="Methyltransf_11"/>
    <property type="match status" value="1"/>
</dbReference>
<feature type="domain" description="Methyltransferase type 11" evidence="1">
    <location>
        <begin position="81"/>
        <end position="156"/>
    </location>
</feature>
<evidence type="ECO:0000259" key="1">
    <source>
        <dbReference type="Pfam" id="PF08241"/>
    </source>
</evidence>
<gene>
    <name evidence="2" type="ORF">A3E46_02275</name>
</gene>
<comment type="caution">
    <text evidence="2">The sequence shown here is derived from an EMBL/GenBank/DDBJ whole genome shotgun (WGS) entry which is preliminary data.</text>
</comment>
<dbReference type="GO" id="GO:0008757">
    <property type="term" value="F:S-adenosylmethionine-dependent methyltransferase activity"/>
    <property type="evidence" value="ECO:0007669"/>
    <property type="project" value="InterPro"/>
</dbReference>
<name>A0A1F8AY69_9BACT</name>
<evidence type="ECO:0000313" key="3">
    <source>
        <dbReference type="Proteomes" id="UP000178313"/>
    </source>
</evidence>
<proteinExistence type="predicted"/>
<dbReference type="AlphaFoldDB" id="A0A1F8AY69"/>
<dbReference type="EMBL" id="MGGZ01000038">
    <property type="protein sequence ID" value="OGM56168.1"/>
    <property type="molecule type" value="Genomic_DNA"/>
</dbReference>
<dbReference type="CDD" id="cd02440">
    <property type="entry name" value="AdoMet_MTases"/>
    <property type="match status" value="1"/>
</dbReference>
<dbReference type="InterPro" id="IPR029063">
    <property type="entry name" value="SAM-dependent_MTases_sf"/>
</dbReference>